<dbReference type="PANTHER" id="PTHR30469">
    <property type="entry name" value="MULTIDRUG RESISTANCE PROTEIN MDTA"/>
    <property type="match status" value="1"/>
</dbReference>
<feature type="domain" description="YknX-like C-terminal permuted SH3-like" evidence="5">
    <location>
        <begin position="301"/>
        <end position="368"/>
    </location>
</feature>
<dbReference type="InterPro" id="IPR058792">
    <property type="entry name" value="Beta-barrel_RND_2"/>
</dbReference>
<dbReference type="RefSeq" id="WP_207366845.1">
    <property type="nucleotide sequence ID" value="NZ_JAFMYV010000013.1"/>
</dbReference>
<dbReference type="Gene3D" id="1.10.287.470">
    <property type="entry name" value="Helix hairpin bin"/>
    <property type="match status" value="1"/>
</dbReference>
<dbReference type="EMBL" id="JAFMYV010000013">
    <property type="protein sequence ID" value="MBO0939320.1"/>
    <property type="molecule type" value="Genomic_DNA"/>
</dbReference>
<reference evidence="6" key="1">
    <citation type="submission" date="2021-03" db="EMBL/GenBank/DDBJ databases">
        <title>Fibrella sp. HMF5335 genome sequencing and assembly.</title>
        <authorList>
            <person name="Kang H."/>
            <person name="Kim H."/>
            <person name="Bae S."/>
            <person name="Joh K."/>
        </authorList>
    </citation>
    <scope>NUCLEOTIDE SEQUENCE</scope>
    <source>
        <strain evidence="6">HMF5335</strain>
    </source>
</reference>
<dbReference type="InterPro" id="IPR058637">
    <property type="entry name" value="YknX-like_C"/>
</dbReference>
<evidence type="ECO:0000259" key="3">
    <source>
        <dbReference type="Pfam" id="PF25954"/>
    </source>
</evidence>
<proteinExistence type="inferred from homology"/>
<protein>
    <submittedName>
        <fullName evidence="6">Efflux RND transporter periplasmic adaptor subunit</fullName>
    </submittedName>
</protein>
<dbReference type="GO" id="GO:0015562">
    <property type="term" value="F:efflux transmembrane transporter activity"/>
    <property type="evidence" value="ECO:0007669"/>
    <property type="project" value="TreeGrafter"/>
</dbReference>
<dbReference type="PANTHER" id="PTHR30469:SF37">
    <property type="entry name" value="RAGD PROTEIN"/>
    <property type="match status" value="1"/>
</dbReference>
<dbReference type="InterPro" id="IPR058647">
    <property type="entry name" value="BSH_CzcB-like"/>
</dbReference>
<dbReference type="GO" id="GO:1990281">
    <property type="term" value="C:efflux pump complex"/>
    <property type="evidence" value="ECO:0007669"/>
    <property type="project" value="TreeGrafter"/>
</dbReference>
<dbReference type="Pfam" id="PF25989">
    <property type="entry name" value="YknX_C"/>
    <property type="match status" value="1"/>
</dbReference>
<feature type="coiled-coil region" evidence="2">
    <location>
        <begin position="145"/>
        <end position="172"/>
    </location>
</feature>
<dbReference type="Pfam" id="PF25973">
    <property type="entry name" value="BSH_CzcB"/>
    <property type="match status" value="1"/>
</dbReference>
<dbReference type="Gene3D" id="2.40.30.170">
    <property type="match status" value="1"/>
</dbReference>
<evidence type="ECO:0000259" key="5">
    <source>
        <dbReference type="Pfam" id="PF25989"/>
    </source>
</evidence>
<evidence type="ECO:0000256" key="2">
    <source>
        <dbReference type="SAM" id="Coils"/>
    </source>
</evidence>
<dbReference type="Gene3D" id="2.40.50.100">
    <property type="match status" value="1"/>
</dbReference>
<organism evidence="6 7">
    <name type="scientific">Fibrella rubiginis</name>
    <dbReference type="NCBI Taxonomy" id="2817060"/>
    <lineage>
        <taxon>Bacteria</taxon>
        <taxon>Pseudomonadati</taxon>
        <taxon>Bacteroidota</taxon>
        <taxon>Cytophagia</taxon>
        <taxon>Cytophagales</taxon>
        <taxon>Spirosomataceae</taxon>
        <taxon>Fibrella</taxon>
    </lineage>
</organism>
<dbReference type="SUPFAM" id="SSF111369">
    <property type="entry name" value="HlyD-like secretion proteins"/>
    <property type="match status" value="1"/>
</dbReference>
<gene>
    <name evidence="6" type="ORF">J2I47_22395</name>
</gene>
<dbReference type="Gene3D" id="2.40.420.20">
    <property type="match status" value="1"/>
</dbReference>
<keyword evidence="7" id="KW-1185">Reference proteome</keyword>
<sequence length="385" mass="41144">MKTILKTYGAVALGGLLLTGCGSKPTETQQQPTPPTVPTVNTFPVDFSRRVTTVSLPGDLKPYDEAQLFAKVNAYVKALYADRGTVVRKGQRLALLEAPELAAQLARARSQGQVARANYVTAKTNFERLERTSQADAGTISLNDLDRARGAMQAAEATLQATQSEIQAAQQLNQYLVVTAPFDGVISTRNVSVGALVGAGGGTGGKPLFELENGRRLRLVVAIPEKYTGQLIAPRTRVPFTVQAYPGETFTAIFKRKAGAMQNDTRAELIEMDVDNADNRLQSGMYANIAFAMQPRQATAAVPVTGVVNRASQAFVVRVAGGRAEWVAVSRGRLLTNDSVEIFGPIQAGDRLVARPTEQLKDGQPVRVVATDGAPKGKQVAAVRP</sequence>
<dbReference type="PROSITE" id="PS51257">
    <property type="entry name" value="PROKAR_LIPOPROTEIN"/>
    <property type="match status" value="1"/>
</dbReference>
<name>A0A939GKX8_9BACT</name>
<evidence type="ECO:0000313" key="6">
    <source>
        <dbReference type="EMBL" id="MBO0939320.1"/>
    </source>
</evidence>
<dbReference type="InterPro" id="IPR006143">
    <property type="entry name" value="RND_pump_MFP"/>
</dbReference>
<dbReference type="NCBIfam" id="TIGR01730">
    <property type="entry name" value="RND_mfp"/>
    <property type="match status" value="1"/>
</dbReference>
<feature type="domain" description="CzcB-like barrel-sandwich hybrid" evidence="4">
    <location>
        <begin position="66"/>
        <end position="198"/>
    </location>
</feature>
<comment type="caution">
    <text evidence="6">The sequence shown here is derived from an EMBL/GenBank/DDBJ whole genome shotgun (WGS) entry which is preliminary data.</text>
</comment>
<comment type="similarity">
    <text evidence="1">Belongs to the membrane fusion protein (MFP) (TC 8.A.1) family.</text>
</comment>
<evidence type="ECO:0000256" key="1">
    <source>
        <dbReference type="ARBA" id="ARBA00009477"/>
    </source>
</evidence>
<feature type="domain" description="CusB-like beta-barrel" evidence="3">
    <location>
        <begin position="219"/>
        <end position="293"/>
    </location>
</feature>
<evidence type="ECO:0000259" key="4">
    <source>
        <dbReference type="Pfam" id="PF25973"/>
    </source>
</evidence>
<evidence type="ECO:0000313" key="7">
    <source>
        <dbReference type="Proteomes" id="UP000664034"/>
    </source>
</evidence>
<accession>A0A939GKX8</accession>
<dbReference type="Proteomes" id="UP000664034">
    <property type="component" value="Unassembled WGS sequence"/>
</dbReference>
<dbReference type="Pfam" id="PF25954">
    <property type="entry name" value="Beta-barrel_RND_2"/>
    <property type="match status" value="1"/>
</dbReference>
<dbReference type="AlphaFoldDB" id="A0A939GKX8"/>
<keyword evidence="2" id="KW-0175">Coiled coil</keyword>